<feature type="compositionally biased region" description="Polar residues" evidence="1">
    <location>
        <begin position="1"/>
        <end position="27"/>
    </location>
</feature>
<dbReference type="EMBL" id="KZ819640">
    <property type="protein sequence ID" value="PWN87516.1"/>
    <property type="molecule type" value="Genomic_DNA"/>
</dbReference>
<protein>
    <recommendedName>
        <fullName evidence="5">AB hydrolase-1 domain-containing protein</fullName>
    </recommendedName>
</protein>
<accession>A0A316YDD2</accession>
<evidence type="ECO:0000256" key="2">
    <source>
        <dbReference type="SAM" id="Phobius"/>
    </source>
</evidence>
<dbReference type="RefSeq" id="XP_025374714.1">
    <property type="nucleotide sequence ID" value="XM_025523315.1"/>
</dbReference>
<evidence type="ECO:0000313" key="4">
    <source>
        <dbReference type="Proteomes" id="UP000245768"/>
    </source>
</evidence>
<gene>
    <name evidence="3" type="ORF">FA10DRAFT_276394</name>
</gene>
<dbReference type="PANTHER" id="PTHR37471:SF1">
    <property type="entry name" value="AB HYDROLASE-1 DOMAIN-CONTAINING PROTEIN"/>
    <property type="match status" value="1"/>
</dbReference>
<dbReference type="InParanoid" id="A0A316YDD2"/>
<dbReference type="PANTHER" id="PTHR37471">
    <property type="entry name" value="UNNAMED PRODUCT"/>
    <property type="match status" value="1"/>
</dbReference>
<dbReference type="STRING" id="215250.A0A316YDD2"/>
<dbReference type="AlphaFoldDB" id="A0A316YDD2"/>
<keyword evidence="2" id="KW-0812">Transmembrane</keyword>
<keyword evidence="4" id="KW-1185">Reference proteome</keyword>
<dbReference type="SUPFAM" id="SSF53474">
    <property type="entry name" value="alpha/beta-Hydrolases"/>
    <property type="match status" value="1"/>
</dbReference>
<feature type="region of interest" description="Disordered" evidence="1">
    <location>
        <begin position="1"/>
        <end position="38"/>
    </location>
</feature>
<feature type="transmembrane region" description="Helical" evidence="2">
    <location>
        <begin position="46"/>
        <end position="72"/>
    </location>
</feature>
<evidence type="ECO:0000256" key="1">
    <source>
        <dbReference type="SAM" id="MobiDB-lite"/>
    </source>
</evidence>
<evidence type="ECO:0000313" key="3">
    <source>
        <dbReference type="EMBL" id="PWN87516.1"/>
    </source>
</evidence>
<reference evidence="3 4" key="1">
    <citation type="journal article" date="2018" name="Mol. Biol. Evol.">
        <title>Broad Genomic Sampling Reveals a Smut Pathogenic Ancestry of the Fungal Clade Ustilaginomycotina.</title>
        <authorList>
            <person name="Kijpornyongpan T."/>
            <person name="Mondo S.J."/>
            <person name="Barry K."/>
            <person name="Sandor L."/>
            <person name="Lee J."/>
            <person name="Lipzen A."/>
            <person name="Pangilinan J."/>
            <person name="LaButti K."/>
            <person name="Hainaut M."/>
            <person name="Henrissat B."/>
            <person name="Grigoriev I.V."/>
            <person name="Spatafora J.W."/>
            <person name="Aime M.C."/>
        </authorList>
    </citation>
    <scope>NUCLEOTIDE SEQUENCE [LARGE SCALE GENOMIC DNA]</scope>
    <source>
        <strain evidence="3 4">MCA 4198</strain>
    </source>
</reference>
<keyword evidence="2" id="KW-1133">Transmembrane helix</keyword>
<proteinExistence type="predicted"/>
<keyword evidence="2" id="KW-0472">Membrane</keyword>
<dbReference type="Proteomes" id="UP000245768">
    <property type="component" value="Unassembled WGS sequence"/>
</dbReference>
<organism evidence="3 4">
    <name type="scientific">Acaromyces ingoldii</name>
    <dbReference type="NCBI Taxonomy" id="215250"/>
    <lineage>
        <taxon>Eukaryota</taxon>
        <taxon>Fungi</taxon>
        <taxon>Dikarya</taxon>
        <taxon>Basidiomycota</taxon>
        <taxon>Ustilaginomycotina</taxon>
        <taxon>Exobasidiomycetes</taxon>
        <taxon>Exobasidiales</taxon>
        <taxon>Cryptobasidiaceae</taxon>
        <taxon>Acaromyces</taxon>
    </lineage>
</organism>
<dbReference type="InterPro" id="IPR029058">
    <property type="entry name" value="AB_hydrolase_fold"/>
</dbReference>
<evidence type="ECO:0008006" key="5">
    <source>
        <dbReference type="Google" id="ProtNLM"/>
    </source>
</evidence>
<dbReference type="Gene3D" id="3.40.50.1820">
    <property type="entry name" value="alpha/beta hydrolase"/>
    <property type="match status" value="1"/>
</dbReference>
<dbReference type="GeneID" id="37045231"/>
<sequence>MTTSSKPSNGVASNGSAHPPSTHTDVASTLGRDHSSTTNPRRTRGFYVAALIAGAVWFVTPASWLTVLYYLVLRPLLKGDRLPSAGLARYMPAVHAPLASKFWFYYACQEVPFSIYLRYLMRQAQKPRPLPKIDTDMLEKLLTKCLEVGLSREDVKAAEQVAANNVAKRRRGMQNGNGKHDEEEVAHQGVAALKDRLIHQEEADEQREKLRIWFHYAPLDEIYADNVRQWLAWAFAGRELEQVKADAEIYQLVEAALEMTKIRLQWFDLKPGYNPKHKPLRLTIDPVKVLQRPLGHYVVVNSVTAATITWLRLAHGFRYEHVGRCSFLVKPPMSSASSNRKELPILFLHGLGIGIGQYQRFLQRLARHKDGVVIMIQPHISAGIYSSHFLEPPEKNEQAQATVEVLKRHSMDRVTVLSHSNGTMVHGWILRTAPEMCARNVLVDPVSFCLWQGAVCYAFVYRKWATFIEVLLGYFVAREVGVAHTIGRRFIWSDMCLWADELPTLDPKDTHFILAEKDLLVDVPASTQYLLEAGVDPSTIDVVKGYQHGKALMFDGEGMDLATKHACINY</sequence>
<name>A0A316YDD2_9BASI</name>
<dbReference type="OrthoDB" id="6431331at2759"/>